<dbReference type="AlphaFoldDB" id="A0A7I8KRC7"/>
<dbReference type="PANTHER" id="PTHR33828:SF2">
    <property type="entry name" value="NUCLEOLIN"/>
    <property type="match status" value="1"/>
</dbReference>
<dbReference type="EMBL" id="LR746270">
    <property type="protein sequence ID" value="CAA7399638.1"/>
    <property type="molecule type" value="Genomic_DNA"/>
</dbReference>
<evidence type="ECO:0000313" key="3">
    <source>
        <dbReference type="Proteomes" id="UP000663760"/>
    </source>
</evidence>
<feature type="compositionally biased region" description="Basic and acidic residues" evidence="1">
    <location>
        <begin position="88"/>
        <end position="102"/>
    </location>
</feature>
<reference evidence="2" key="1">
    <citation type="submission" date="2020-02" db="EMBL/GenBank/DDBJ databases">
        <authorList>
            <person name="Scholz U."/>
            <person name="Mascher M."/>
            <person name="Fiebig A."/>
        </authorList>
    </citation>
    <scope>NUCLEOTIDE SEQUENCE</scope>
</reference>
<evidence type="ECO:0000313" key="2">
    <source>
        <dbReference type="EMBL" id="CAA7399638.1"/>
    </source>
</evidence>
<feature type="compositionally biased region" description="Low complexity" evidence="1">
    <location>
        <begin position="236"/>
        <end position="245"/>
    </location>
</feature>
<feature type="compositionally biased region" description="Basic and acidic residues" evidence="1">
    <location>
        <begin position="176"/>
        <end position="186"/>
    </location>
</feature>
<feature type="compositionally biased region" description="Basic residues" evidence="1">
    <location>
        <begin position="132"/>
        <end position="141"/>
    </location>
</feature>
<protein>
    <submittedName>
        <fullName evidence="2">Uncharacterized protein</fullName>
    </submittedName>
</protein>
<feature type="region of interest" description="Disordered" evidence="1">
    <location>
        <begin position="1"/>
        <end position="186"/>
    </location>
</feature>
<feature type="compositionally biased region" description="Basic residues" evidence="1">
    <location>
        <begin position="29"/>
        <end position="40"/>
    </location>
</feature>
<proteinExistence type="predicted"/>
<evidence type="ECO:0000256" key="1">
    <source>
        <dbReference type="SAM" id="MobiDB-lite"/>
    </source>
</evidence>
<dbReference type="Proteomes" id="UP000663760">
    <property type="component" value="Chromosome 7"/>
</dbReference>
<organism evidence="2 3">
    <name type="scientific">Spirodela intermedia</name>
    <name type="common">Intermediate duckweed</name>
    <dbReference type="NCBI Taxonomy" id="51605"/>
    <lineage>
        <taxon>Eukaryota</taxon>
        <taxon>Viridiplantae</taxon>
        <taxon>Streptophyta</taxon>
        <taxon>Embryophyta</taxon>
        <taxon>Tracheophyta</taxon>
        <taxon>Spermatophyta</taxon>
        <taxon>Magnoliopsida</taxon>
        <taxon>Liliopsida</taxon>
        <taxon>Araceae</taxon>
        <taxon>Lemnoideae</taxon>
        <taxon>Spirodela</taxon>
    </lineage>
</organism>
<feature type="compositionally biased region" description="Basic residues" evidence="1">
    <location>
        <begin position="286"/>
        <end position="297"/>
    </location>
</feature>
<name>A0A7I8KRC7_SPIIN</name>
<gene>
    <name evidence="2" type="ORF">SI8410_07010308</name>
</gene>
<dbReference type="OrthoDB" id="361835at2759"/>
<dbReference type="PANTHER" id="PTHR33828">
    <property type="entry name" value="OS05G0596200 PROTEIN"/>
    <property type="match status" value="1"/>
</dbReference>
<keyword evidence="3" id="KW-1185">Reference proteome</keyword>
<sequence length="297" mass="33603">MGAKKEGLGAGREEEEDEDNVPIALSRGKLAKRRELHHRKSHDEDDDDDDGDFPIPFRSIESKERPGPQNGRGSFRLKKEGDEEEVDEKPPKKETNVKKNEGPKSSPVSARVKEEQPTGEVSSEDEDDGKDSKKKIKRGTVKTKVEQNSKIVKKVSKVKTVEDGKKKPKNVYDFPGQRHEPPEERDPLRIFYETLYQQLPSSEMAQFWMMEYGLLPPEAAHKIYEKKLRKNHHSKQSSPVKVPPSEQTVDSAKKAKYVSAGKTASRTAVKRKVDDASSDDDDFISSRKKPKKQKLAG</sequence>
<feature type="region of interest" description="Disordered" evidence="1">
    <location>
        <begin position="227"/>
        <end position="297"/>
    </location>
</feature>
<accession>A0A7I8KRC7</accession>